<sequence>QSPTRSPLGQGCINTQQFKTRKVVTSRVMNEVGTIDNLRLENQLTELTSVSQRSTPLRVCGICSFMEHPTNMCPTLQETKSDNVEGNIQPRDSDPPKAYFELEQLSAANSKISGTIIPLTTATTSSTMGQFTFSGRMDEADEQV</sequence>
<evidence type="ECO:0000313" key="3">
    <source>
        <dbReference type="Proteomes" id="UP000257109"/>
    </source>
</evidence>
<dbReference type="AlphaFoldDB" id="A0A371HTT9"/>
<keyword evidence="3" id="KW-1185">Reference proteome</keyword>
<protein>
    <submittedName>
        <fullName evidence="2">Uncharacterized protein</fullName>
    </submittedName>
</protein>
<dbReference type="Proteomes" id="UP000257109">
    <property type="component" value="Unassembled WGS sequence"/>
</dbReference>
<dbReference type="OrthoDB" id="999762at2759"/>
<proteinExistence type="predicted"/>
<evidence type="ECO:0000256" key="1">
    <source>
        <dbReference type="SAM" id="MobiDB-lite"/>
    </source>
</evidence>
<name>A0A371HTT9_MUCPR</name>
<reference evidence="2" key="1">
    <citation type="submission" date="2018-05" db="EMBL/GenBank/DDBJ databases">
        <title>Draft genome of Mucuna pruriens seed.</title>
        <authorList>
            <person name="Nnadi N.E."/>
            <person name="Vos R."/>
            <person name="Hasami M.H."/>
            <person name="Devisetty U.K."/>
            <person name="Aguiy J.C."/>
        </authorList>
    </citation>
    <scope>NUCLEOTIDE SEQUENCE [LARGE SCALE GENOMIC DNA]</scope>
    <source>
        <strain evidence="2">JCA_2017</strain>
    </source>
</reference>
<feature type="region of interest" description="Disordered" evidence="1">
    <location>
        <begin position="76"/>
        <end position="96"/>
    </location>
</feature>
<evidence type="ECO:0000313" key="2">
    <source>
        <dbReference type="EMBL" id="RDY06209.1"/>
    </source>
</evidence>
<dbReference type="EMBL" id="QJKJ01001727">
    <property type="protein sequence ID" value="RDY06209.1"/>
    <property type="molecule type" value="Genomic_DNA"/>
</dbReference>
<organism evidence="2 3">
    <name type="scientific">Mucuna pruriens</name>
    <name type="common">Velvet bean</name>
    <name type="synonym">Dolichos pruriens</name>
    <dbReference type="NCBI Taxonomy" id="157652"/>
    <lineage>
        <taxon>Eukaryota</taxon>
        <taxon>Viridiplantae</taxon>
        <taxon>Streptophyta</taxon>
        <taxon>Embryophyta</taxon>
        <taxon>Tracheophyta</taxon>
        <taxon>Spermatophyta</taxon>
        <taxon>Magnoliopsida</taxon>
        <taxon>eudicotyledons</taxon>
        <taxon>Gunneridae</taxon>
        <taxon>Pentapetalae</taxon>
        <taxon>rosids</taxon>
        <taxon>fabids</taxon>
        <taxon>Fabales</taxon>
        <taxon>Fabaceae</taxon>
        <taxon>Papilionoideae</taxon>
        <taxon>50 kb inversion clade</taxon>
        <taxon>NPAAA clade</taxon>
        <taxon>indigoferoid/millettioid clade</taxon>
        <taxon>Phaseoleae</taxon>
        <taxon>Mucuna</taxon>
    </lineage>
</organism>
<gene>
    <name evidence="2" type="ORF">CR513_09852</name>
</gene>
<accession>A0A371HTT9</accession>
<feature type="non-terminal residue" evidence="2">
    <location>
        <position position="1"/>
    </location>
</feature>
<comment type="caution">
    <text evidence="2">The sequence shown here is derived from an EMBL/GenBank/DDBJ whole genome shotgun (WGS) entry which is preliminary data.</text>
</comment>